<name>A0A383US43_BLUHO</name>
<proteinExistence type="predicted"/>
<feature type="compositionally biased region" description="Polar residues" evidence="1">
    <location>
        <begin position="188"/>
        <end position="210"/>
    </location>
</feature>
<dbReference type="Proteomes" id="UP000275772">
    <property type="component" value="Unassembled WGS sequence"/>
</dbReference>
<reference evidence="2 3" key="1">
    <citation type="submission" date="2017-11" db="EMBL/GenBank/DDBJ databases">
        <authorList>
            <person name="Kracher B."/>
        </authorList>
    </citation>
    <scope>NUCLEOTIDE SEQUENCE [LARGE SCALE GENOMIC DNA]</scope>
    <source>
        <strain evidence="2 3">RACE1</strain>
    </source>
</reference>
<evidence type="ECO:0000313" key="2">
    <source>
        <dbReference type="EMBL" id="SZF02518.1"/>
    </source>
</evidence>
<feature type="region of interest" description="Disordered" evidence="1">
    <location>
        <begin position="185"/>
        <end position="210"/>
    </location>
</feature>
<sequence length="210" mass="23530">MQFQSLIVGFGLCYFQLGVNGFRGNSERATDHEVAKLHKRAPPSTSNNRIPKLSMKTGILMVPESGVRCGSAEFSREQIYRTGEIACAEYKLMRKNPTVKLAAVGHVHRTHSRFSLQRQKFYIYPLVPLTRDENGTYRPTPYVVITENCSVVAVYLRTFLKPKAVVIKKSKFDRCWEGRDIPEGALEKSSSTSSDGVSHPSPNYSPLSDA</sequence>
<evidence type="ECO:0000256" key="1">
    <source>
        <dbReference type="SAM" id="MobiDB-lite"/>
    </source>
</evidence>
<gene>
    <name evidence="2" type="ORF">BLGHR1_13299</name>
</gene>
<evidence type="ECO:0000313" key="3">
    <source>
        <dbReference type="Proteomes" id="UP000275772"/>
    </source>
</evidence>
<dbReference type="AlphaFoldDB" id="A0A383US43"/>
<protein>
    <submittedName>
        <fullName evidence="2">Uncharacterized protein</fullName>
    </submittedName>
</protein>
<accession>A0A383US43</accession>
<dbReference type="EMBL" id="UNSH01000042">
    <property type="protein sequence ID" value="SZF02518.1"/>
    <property type="molecule type" value="Genomic_DNA"/>
</dbReference>
<dbReference type="VEuPathDB" id="FungiDB:BLGHR1_13299"/>
<organism evidence="2 3">
    <name type="scientific">Blumeria hordei</name>
    <name type="common">Barley powdery mildew</name>
    <name type="synonym">Blumeria graminis f. sp. hordei</name>
    <dbReference type="NCBI Taxonomy" id="2867405"/>
    <lineage>
        <taxon>Eukaryota</taxon>
        <taxon>Fungi</taxon>
        <taxon>Dikarya</taxon>
        <taxon>Ascomycota</taxon>
        <taxon>Pezizomycotina</taxon>
        <taxon>Leotiomycetes</taxon>
        <taxon>Erysiphales</taxon>
        <taxon>Erysiphaceae</taxon>
        <taxon>Blumeria</taxon>
    </lineage>
</organism>